<feature type="transmembrane region" description="Helical" evidence="9">
    <location>
        <begin position="469"/>
        <end position="492"/>
    </location>
</feature>
<dbReference type="SUPFAM" id="SSF81345">
    <property type="entry name" value="ABC transporter involved in vitamin B12 uptake, BtuC"/>
    <property type="match status" value="1"/>
</dbReference>
<evidence type="ECO:0000256" key="1">
    <source>
        <dbReference type="ARBA" id="ARBA00004651"/>
    </source>
</evidence>
<dbReference type="Gene3D" id="1.10.3470.10">
    <property type="entry name" value="ABC transporter involved in vitamin B12 uptake, BtuC"/>
    <property type="match status" value="1"/>
</dbReference>
<dbReference type="Proteomes" id="UP000306441">
    <property type="component" value="Unassembled WGS sequence"/>
</dbReference>
<evidence type="ECO:0000313" key="11">
    <source>
        <dbReference type="Proteomes" id="UP000306441"/>
    </source>
</evidence>
<name>A0ABY2Q2Y6_9HYPH</name>
<evidence type="ECO:0000256" key="8">
    <source>
        <dbReference type="SAM" id="MobiDB-lite"/>
    </source>
</evidence>
<protein>
    <submittedName>
        <fullName evidence="10">Iron ABC transporter permease</fullName>
    </submittedName>
</protein>
<feature type="compositionally biased region" description="Low complexity" evidence="8">
    <location>
        <begin position="113"/>
        <end position="126"/>
    </location>
</feature>
<dbReference type="PANTHER" id="PTHR30472:SF25">
    <property type="entry name" value="ABC TRANSPORTER PERMEASE PROTEIN MJ0876-RELATED"/>
    <property type="match status" value="1"/>
</dbReference>
<keyword evidence="6 9" id="KW-1133">Transmembrane helix</keyword>
<keyword evidence="4" id="KW-1003">Cell membrane</keyword>
<proteinExistence type="inferred from homology"/>
<feature type="transmembrane region" description="Helical" evidence="9">
    <location>
        <begin position="369"/>
        <end position="392"/>
    </location>
</feature>
<feature type="region of interest" description="Disordered" evidence="8">
    <location>
        <begin position="249"/>
        <end position="290"/>
    </location>
</feature>
<feature type="transmembrane region" description="Helical" evidence="9">
    <location>
        <begin position="512"/>
        <end position="536"/>
    </location>
</feature>
<keyword evidence="3" id="KW-0813">Transport</keyword>
<evidence type="ECO:0000256" key="5">
    <source>
        <dbReference type="ARBA" id="ARBA00022692"/>
    </source>
</evidence>
<feature type="compositionally biased region" description="Basic and acidic residues" evidence="8">
    <location>
        <begin position="156"/>
        <end position="167"/>
    </location>
</feature>
<reference evidence="10 11" key="1">
    <citation type="submission" date="2019-04" db="EMBL/GenBank/DDBJ databases">
        <title>Mesorhizobium composti sp. nov., isolated from compost.</title>
        <authorList>
            <person name="Lin S.-Y."/>
            <person name="Hameed A."/>
            <person name="Hsieh Y.-T."/>
            <person name="Young C.-C."/>
        </authorList>
    </citation>
    <scope>NUCLEOTIDE SEQUENCE [LARGE SCALE GENOMIC DNA]</scope>
    <source>
        <strain evidence="10 11">CC-YTH430</strain>
    </source>
</reference>
<feature type="transmembrane region" description="Helical" evidence="9">
    <location>
        <begin position="404"/>
        <end position="425"/>
    </location>
</feature>
<feature type="transmembrane region" description="Helical" evidence="9">
    <location>
        <begin position="557"/>
        <end position="583"/>
    </location>
</feature>
<accession>A0ABY2Q2Y6</accession>
<comment type="subcellular location">
    <subcellularLocation>
        <location evidence="1">Cell membrane</location>
        <topology evidence="1">Multi-pass membrane protein</topology>
    </subcellularLocation>
</comment>
<keyword evidence="11" id="KW-1185">Reference proteome</keyword>
<evidence type="ECO:0000256" key="7">
    <source>
        <dbReference type="ARBA" id="ARBA00023136"/>
    </source>
</evidence>
<feature type="transmembrane region" description="Helical" evidence="9">
    <location>
        <begin position="625"/>
        <end position="646"/>
    </location>
</feature>
<sequence length="653" mass="70268">MARRFQARSSPIRRLGKGISGDRCCSRHRWQRGRRPARRNHRDAEAGSRGAQPLRRRGRADQALDDPAGRTPYPGDRGGFLFPSARKFAAKPEDTRPGDRRRGACRRLRRLLPESSRSGPRPSGEGQAEAAARFHARPCRRHALLPDAGPRRLQRHDRAGGSQERRARACARPLWRRQPGTADRRRPGCLRRHRRRAPCRARRAGARSRCFAARRRGLVRQAACQSGPVAVDGGPAGARLRPVAYVQRHPRPHRHDRIPGQGVPPGSFRRPRPAGDDRRHQPRLPAGADDGHLLGRAVSATVQSLDPSAAALQAYARLKRRRLLWIALLALATAACFLVDLGSGPAAIPPLDALGSMLGLKQLTAAQEVILWQLRLPVALIAVLVGAALSLAGAEMQTVLANPLAEPFTLGVSTSAALGAALAIATGLGSSWLPGSWLVAGNAFVFAMGSLLLVQLLARLSDAGAETMVLLGIALGFTASALLWLVQFVASADALQQIVFWTMGSLARADWTVVPIMAVVLVVVAPFSLASSWRLTALRLGEERAVSLGLDLRRLRLLALLRASLLAAASVAFVGVIGFVGLVAPHVARMIVGEDHRFFLPASLLTGALMVSAASIASKLAIPGITLPIGIVTALIGLPGFVWLVLRRHRRTP</sequence>
<dbReference type="InterPro" id="IPR000522">
    <property type="entry name" value="ABC_transptr_permease_BtuC"/>
</dbReference>
<comment type="caution">
    <text evidence="10">The sequence shown here is derived from an EMBL/GenBank/DDBJ whole genome shotgun (WGS) entry which is preliminary data.</text>
</comment>
<dbReference type="EMBL" id="SSNY01000012">
    <property type="protein sequence ID" value="THF55352.1"/>
    <property type="molecule type" value="Genomic_DNA"/>
</dbReference>
<organism evidence="10 11">
    <name type="scientific">Ollibium composti</name>
    <dbReference type="NCBI Taxonomy" id="2675109"/>
    <lineage>
        <taxon>Bacteria</taxon>
        <taxon>Pseudomonadati</taxon>
        <taxon>Pseudomonadota</taxon>
        <taxon>Alphaproteobacteria</taxon>
        <taxon>Hyphomicrobiales</taxon>
        <taxon>Phyllobacteriaceae</taxon>
        <taxon>Ollibium</taxon>
    </lineage>
</organism>
<feature type="compositionally biased region" description="Basic residues" evidence="8">
    <location>
        <begin position="26"/>
        <end position="41"/>
    </location>
</feature>
<feature type="transmembrane region" description="Helical" evidence="9">
    <location>
        <begin position="323"/>
        <end position="349"/>
    </location>
</feature>
<gene>
    <name evidence="10" type="ORF">E6C48_18935</name>
</gene>
<feature type="compositionally biased region" description="Basic and acidic residues" evidence="8">
    <location>
        <begin position="90"/>
        <end position="102"/>
    </location>
</feature>
<keyword evidence="5 9" id="KW-0812">Transmembrane</keyword>
<evidence type="ECO:0000313" key="10">
    <source>
        <dbReference type="EMBL" id="THF55352.1"/>
    </source>
</evidence>
<dbReference type="PANTHER" id="PTHR30472">
    <property type="entry name" value="FERRIC ENTEROBACTIN TRANSPORT SYSTEM PERMEASE PROTEIN"/>
    <property type="match status" value="1"/>
</dbReference>
<feature type="transmembrane region" description="Helical" evidence="9">
    <location>
        <begin position="437"/>
        <end position="457"/>
    </location>
</feature>
<dbReference type="CDD" id="cd06550">
    <property type="entry name" value="TM_ABC_iron-siderophores_like"/>
    <property type="match status" value="1"/>
</dbReference>
<evidence type="ECO:0000256" key="4">
    <source>
        <dbReference type="ARBA" id="ARBA00022475"/>
    </source>
</evidence>
<evidence type="ECO:0000256" key="2">
    <source>
        <dbReference type="ARBA" id="ARBA00007935"/>
    </source>
</evidence>
<evidence type="ECO:0000256" key="6">
    <source>
        <dbReference type="ARBA" id="ARBA00022989"/>
    </source>
</evidence>
<dbReference type="Pfam" id="PF01032">
    <property type="entry name" value="FecCD"/>
    <property type="match status" value="1"/>
</dbReference>
<evidence type="ECO:0000256" key="3">
    <source>
        <dbReference type="ARBA" id="ARBA00022448"/>
    </source>
</evidence>
<dbReference type="InterPro" id="IPR037294">
    <property type="entry name" value="ABC_BtuC-like"/>
</dbReference>
<comment type="similarity">
    <text evidence="2">Belongs to the binding-protein-dependent transport system permease family. FecCD subfamily.</text>
</comment>
<feature type="region of interest" description="Disordered" evidence="8">
    <location>
        <begin position="1"/>
        <end position="192"/>
    </location>
</feature>
<keyword evidence="7 9" id="KW-0472">Membrane</keyword>
<evidence type="ECO:0000256" key="9">
    <source>
        <dbReference type="SAM" id="Phobius"/>
    </source>
</evidence>
<feature type="compositionally biased region" description="Basic residues" evidence="8">
    <location>
        <begin position="134"/>
        <end position="143"/>
    </location>
</feature>